<dbReference type="Pfam" id="PF20659">
    <property type="entry name" value="MS_C"/>
    <property type="match status" value="1"/>
</dbReference>
<dbReference type="EMBL" id="UWOC01000055">
    <property type="protein sequence ID" value="VCU07630.1"/>
    <property type="molecule type" value="Genomic_DNA"/>
</dbReference>
<dbReference type="Proteomes" id="UP000289200">
    <property type="component" value="Unassembled WGS sequence"/>
</dbReference>
<feature type="active site" description="Proton acceptor" evidence="7">
    <location>
        <position position="472"/>
    </location>
</feature>
<comment type="caution">
    <text evidence="12">The sequence shown here is derived from an EMBL/GenBank/DDBJ whole genome shotgun (WGS) entry which is preliminary data.</text>
</comment>
<dbReference type="InterPro" id="IPR019830">
    <property type="entry name" value="Malate_synthase_CS"/>
</dbReference>
<dbReference type="FunFam" id="1.20.1220.12:FF:000001">
    <property type="entry name" value="Malate synthase"/>
    <property type="match status" value="1"/>
</dbReference>
<dbReference type="Gene3D" id="3.20.20.360">
    <property type="entry name" value="Malate synthase, domain 3"/>
    <property type="match status" value="1"/>
</dbReference>
<dbReference type="SUPFAM" id="SSF51645">
    <property type="entry name" value="Malate synthase G"/>
    <property type="match status" value="1"/>
</dbReference>
<keyword evidence="4" id="KW-0816">Tricarboxylic acid cycle</keyword>
<gene>
    <name evidence="12" type="primary">aceB</name>
    <name evidence="12" type="ORF">RHODGE_RHODGE_00834</name>
</gene>
<evidence type="ECO:0000313" key="13">
    <source>
        <dbReference type="Proteomes" id="UP000289200"/>
    </source>
</evidence>
<dbReference type="InterPro" id="IPR048355">
    <property type="entry name" value="MS_C"/>
</dbReference>
<dbReference type="InterPro" id="IPR011076">
    <property type="entry name" value="Malate_synth_sf"/>
</dbReference>
<dbReference type="EC" id="2.3.3.9" evidence="2"/>
<evidence type="ECO:0000256" key="8">
    <source>
        <dbReference type="SAM" id="MobiDB-lite"/>
    </source>
</evidence>
<dbReference type="InterPro" id="IPR046363">
    <property type="entry name" value="MS_N_TIM-barrel_dom"/>
</dbReference>
<feature type="domain" description="Malate synthase N-terminal" evidence="10">
    <location>
        <begin position="316"/>
        <end position="376"/>
    </location>
</feature>
<comment type="catalytic activity">
    <reaction evidence="6">
        <text>glyoxylate + acetyl-CoA + H2O = (S)-malate + CoA + H(+)</text>
        <dbReference type="Rhea" id="RHEA:18181"/>
        <dbReference type="ChEBI" id="CHEBI:15377"/>
        <dbReference type="ChEBI" id="CHEBI:15378"/>
        <dbReference type="ChEBI" id="CHEBI:15589"/>
        <dbReference type="ChEBI" id="CHEBI:36655"/>
        <dbReference type="ChEBI" id="CHEBI:57287"/>
        <dbReference type="ChEBI" id="CHEBI:57288"/>
        <dbReference type="EC" id="2.3.3.9"/>
    </reaction>
</comment>
<evidence type="ECO:0000256" key="3">
    <source>
        <dbReference type="ARBA" id="ARBA00022435"/>
    </source>
</evidence>
<feature type="compositionally biased region" description="Low complexity" evidence="8">
    <location>
        <begin position="213"/>
        <end position="231"/>
    </location>
</feature>
<dbReference type="Gene3D" id="1.20.1220.12">
    <property type="entry name" value="Malate synthase, domain III"/>
    <property type="match status" value="1"/>
</dbReference>
<dbReference type="RefSeq" id="WP_129607894.1">
    <property type="nucleotide sequence ID" value="NZ_UWOC01000055.1"/>
</dbReference>
<accession>A0A447CQV2</accession>
<keyword evidence="5" id="KW-0808">Transferase</keyword>
<dbReference type="PANTHER" id="PTHR42902">
    <property type="entry name" value="MALATE SYNTHASE"/>
    <property type="match status" value="1"/>
</dbReference>
<keyword evidence="3" id="KW-0329">Glyoxylate bypass</keyword>
<dbReference type="PROSITE" id="PS00510">
    <property type="entry name" value="MALATE_SYNTHASE"/>
    <property type="match status" value="1"/>
</dbReference>
<evidence type="ECO:0000256" key="2">
    <source>
        <dbReference type="ARBA" id="ARBA00012636"/>
    </source>
</evidence>
<dbReference type="InterPro" id="IPR006252">
    <property type="entry name" value="Malate_synthA"/>
</dbReference>
<dbReference type="OrthoDB" id="9768429at2"/>
<feature type="domain" description="Malate synthase C-terminal" evidence="11">
    <location>
        <begin position="718"/>
        <end position="837"/>
    </location>
</feature>
<dbReference type="GO" id="GO:0006099">
    <property type="term" value="P:tricarboxylic acid cycle"/>
    <property type="evidence" value="ECO:0007669"/>
    <property type="project" value="UniProtKB-KW"/>
</dbReference>
<feature type="compositionally biased region" description="Basic residues" evidence="8">
    <location>
        <begin position="1"/>
        <end position="13"/>
    </location>
</feature>
<feature type="domain" description="Malate synthase TIM barrel" evidence="9">
    <location>
        <begin position="468"/>
        <end position="713"/>
    </location>
</feature>
<reference evidence="13" key="1">
    <citation type="submission" date="2018-10" db="EMBL/GenBank/DDBJ databases">
        <authorList>
            <person name="Peiro R."/>
            <person name="Begona"/>
            <person name="Cbmso G."/>
            <person name="Lopez M."/>
            <person name="Gonzalez S."/>
            <person name="Sacristan E."/>
            <person name="Castillo E."/>
        </authorList>
    </citation>
    <scope>NUCLEOTIDE SEQUENCE [LARGE SCALE GENOMIC DNA]</scope>
</reference>
<dbReference type="InterPro" id="IPR001465">
    <property type="entry name" value="Malate_synthase_TIM"/>
</dbReference>
<dbReference type="NCBIfam" id="TIGR01344">
    <property type="entry name" value="malate_syn_A"/>
    <property type="match status" value="1"/>
</dbReference>
<dbReference type="GO" id="GO:0006097">
    <property type="term" value="P:glyoxylate cycle"/>
    <property type="evidence" value="ECO:0007669"/>
    <property type="project" value="UniProtKB-KW"/>
</dbReference>
<keyword evidence="13" id="KW-1185">Reference proteome</keyword>
<feature type="region of interest" description="Disordered" evidence="8">
    <location>
        <begin position="1"/>
        <end position="251"/>
    </location>
</feature>
<dbReference type="PANTHER" id="PTHR42902:SF1">
    <property type="entry name" value="MALATE SYNTHASE 1-RELATED"/>
    <property type="match status" value="1"/>
</dbReference>
<dbReference type="InterPro" id="IPR044856">
    <property type="entry name" value="Malate_synth_C_sf"/>
</dbReference>
<feature type="compositionally biased region" description="Low complexity" evidence="8">
    <location>
        <begin position="14"/>
        <end position="28"/>
    </location>
</feature>
<organism evidence="12 13">
    <name type="scientific">Rhodoplanes serenus</name>
    <dbReference type="NCBI Taxonomy" id="200615"/>
    <lineage>
        <taxon>Bacteria</taxon>
        <taxon>Pseudomonadati</taxon>
        <taxon>Pseudomonadota</taxon>
        <taxon>Alphaproteobacteria</taxon>
        <taxon>Hyphomicrobiales</taxon>
        <taxon>Nitrobacteraceae</taxon>
        <taxon>Rhodoplanes</taxon>
    </lineage>
</organism>
<name>A0A447CQV2_9BRAD</name>
<dbReference type="GO" id="GO:0004474">
    <property type="term" value="F:malate synthase activity"/>
    <property type="evidence" value="ECO:0007669"/>
    <property type="project" value="UniProtKB-EC"/>
</dbReference>
<comment type="similarity">
    <text evidence="1">Belongs to the malate synthase family.</text>
</comment>
<proteinExistence type="inferred from homology"/>
<sequence length="838" mass="90121">MVGKAPRTKKKTGAKSARQASARQAKGAPASEPRKPKTGAAAASATSKTGAAKAAGSRAGKPAKTASGATGRSARKAASSKAPAAASRKAKPVTSRTTKSAAAKPKPARSAASKSARPTSPAAKSLARKSGASKSPAAKSKSPAAKSPAVKSPAVKSAKPKSSAAKSAKSRSPAATSSTRKSAASTPSRPAATRGKAVAGKPAAKAASRKPAAKAATRKPAAGKPAATRPAQPGGKTVSRGKAVSGGKTVGLGPFELARERAAGRVKRAVRRVVATVADAAAAALKPAPRSASALRPSVKPRSERPRGRAATPPGVVIKGRMGPRYPEILSPGALAFVAELHRRFDGRRRELLAARAERQARFDAGELPDFLPETREVREGDWTVAPIPADLQDRRVEITGPVDRKMIVNALNSGATHFMADFEDANAPTWSNNIEGQLNLRDRFEDKIDFTDETSGKRYAIGDKPAVLIVRPRGWHLVEEHLTVDGEPISGSLFDFGLYFFHNAKTLVARGTGPYFYIPKLESHLEARLWNDVFLYAQEKLGLPRGTIKVTVLIETLPAAFEMDEILYELRDHIAGLNAGRWDYIFSFIKKFARRPDYVLPDRGQVVMGKAFLGAYATLLIKTCHRRRAFAMGGMAAQIPIKGNPEANEAAFAKVRADKEREVKDGHDGTWVAHPDLVPVAKEVFDRLMPQPNQVDRQRDDVTVGQADLLRIHEGTKTEEGFRLNIRVGVQYVEAWLRGRGAVPIYNLMEDAATAEISRAQIWQWLQYGAELDNGVKATPEFFERALGEEMERVRDELGAEVYDAGRFPEAIDLFRRLTLAPTFEDFLTVPAYKLIV</sequence>
<feature type="compositionally biased region" description="Low complexity" evidence="8">
    <location>
        <begin position="285"/>
        <end position="294"/>
    </location>
</feature>
<dbReference type="AlphaFoldDB" id="A0A447CQV2"/>
<evidence type="ECO:0000256" key="4">
    <source>
        <dbReference type="ARBA" id="ARBA00022532"/>
    </source>
</evidence>
<protein>
    <recommendedName>
        <fullName evidence="2">malate synthase</fullName>
        <ecNumber evidence="2">2.3.3.9</ecNumber>
    </recommendedName>
</protein>
<evidence type="ECO:0000259" key="11">
    <source>
        <dbReference type="Pfam" id="PF20659"/>
    </source>
</evidence>
<evidence type="ECO:0000256" key="1">
    <source>
        <dbReference type="ARBA" id="ARBA00006394"/>
    </source>
</evidence>
<evidence type="ECO:0000256" key="6">
    <source>
        <dbReference type="ARBA" id="ARBA00047918"/>
    </source>
</evidence>
<dbReference type="Pfam" id="PF01274">
    <property type="entry name" value="MS_TIM-barrel"/>
    <property type="match status" value="1"/>
</dbReference>
<evidence type="ECO:0000313" key="12">
    <source>
        <dbReference type="EMBL" id="VCU07630.1"/>
    </source>
</evidence>
<feature type="compositionally biased region" description="Low complexity" evidence="8">
    <location>
        <begin position="38"/>
        <end position="206"/>
    </location>
</feature>
<dbReference type="GO" id="GO:0005737">
    <property type="term" value="C:cytoplasm"/>
    <property type="evidence" value="ECO:0007669"/>
    <property type="project" value="TreeGrafter"/>
</dbReference>
<dbReference type="CDD" id="cd00727">
    <property type="entry name" value="malate_synt_A"/>
    <property type="match status" value="1"/>
</dbReference>
<feature type="region of interest" description="Disordered" evidence="8">
    <location>
        <begin position="285"/>
        <end position="319"/>
    </location>
</feature>
<dbReference type="FunFam" id="3.20.20.360:FF:000001">
    <property type="entry name" value="Malate synthase"/>
    <property type="match status" value="1"/>
</dbReference>
<evidence type="ECO:0000259" key="9">
    <source>
        <dbReference type="Pfam" id="PF01274"/>
    </source>
</evidence>
<evidence type="ECO:0000256" key="5">
    <source>
        <dbReference type="ARBA" id="ARBA00022679"/>
    </source>
</evidence>
<feature type="active site" description="Proton donor" evidence="7">
    <location>
        <position position="752"/>
    </location>
</feature>
<evidence type="ECO:0000256" key="7">
    <source>
        <dbReference type="PIRSR" id="PIRSR601465-50"/>
    </source>
</evidence>
<evidence type="ECO:0000259" key="10">
    <source>
        <dbReference type="Pfam" id="PF20656"/>
    </source>
</evidence>
<dbReference type="InterPro" id="IPR048356">
    <property type="entry name" value="MS_N"/>
</dbReference>
<dbReference type="Pfam" id="PF20656">
    <property type="entry name" value="MS_N"/>
    <property type="match status" value="1"/>
</dbReference>